<dbReference type="PANTHER" id="PTHR40659:SF1">
    <property type="entry name" value="NICKEL_COBALT EFFLUX SYSTEM RCNA"/>
    <property type="match status" value="1"/>
</dbReference>
<evidence type="ECO:0000256" key="1">
    <source>
        <dbReference type="ARBA" id="ARBA00002510"/>
    </source>
</evidence>
<dbReference type="GO" id="GO:0005886">
    <property type="term" value="C:plasma membrane"/>
    <property type="evidence" value="ECO:0007669"/>
    <property type="project" value="UniProtKB-SubCell"/>
</dbReference>
<feature type="transmembrane region" description="Helical" evidence="13">
    <location>
        <begin position="179"/>
        <end position="197"/>
    </location>
</feature>
<keyword evidence="3" id="KW-0171">Cobalt transport</keyword>
<dbReference type="EMBL" id="BMJQ01000003">
    <property type="protein sequence ID" value="GGF09634.1"/>
    <property type="molecule type" value="Genomic_DNA"/>
</dbReference>
<gene>
    <name evidence="16" type="ORF">GCM10011611_13910</name>
</gene>
<dbReference type="InterPro" id="IPR051224">
    <property type="entry name" value="NiCoT_RcnA"/>
</dbReference>
<comment type="caution">
    <text evidence="16">The sequence shown here is derived from an EMBL/GenBank/DDBJ whole genome shotgun (WGS) entry which is preliminary data.</text>
</comment>
<evidence type="ECO:0000256" key="6">
    <source>
        <dbReference type="ARBA" id="ARBA00022596"/>
    </source>
</evidence>
<dbReference type="GO" id="GO:0015099">
    <property type="term" value="F:nickel cation transmembrane transporter activity"/>
    <property type="evidence" value="ECO:0007669"/>
    <property type="project" value="UniProtKB-UniRule"/>
</dbReference>
<feature type="transmembrane region" description="Helical" evidence="13">
    <location>
        <begin position="246"/>
        <end position="267"/>
    </location>
</feature>
<feature type="transmembrane region" description="Helical" evidence="13">
    <location>
        <begin position="96"/>
        <end position="115"/>
    </location>
</feature>
<evidence type="ECO:0000256" key="15">
    <source>
        <dbReference type="SAM" id="SignalP"/>
    </source>
</evidence>
<dbReference type="Proteomes" id="UP000646365">
    <property type="component" value="Unassembled WGS sequence"/>
</dbReference>
<keyword evidence="15" id="KW-0732">Signal</keyword>
<dbReference type="GO" id="GO:0006824">
    <property type="term" value="P:cobalt ion transport"/>
    <property type="evidence" value="ECO:0007669"/>
    <property type="project" value="UniProtKB-KW"/>
</dbReference>
<comment type="function">
    <text evidence="1">Efflux system for nickel and cobalt.</text>
</comment>
<feature type="transmembrane region" description="Helical" evidence="13">
    <location>
        <begin position="321"/>
        <end position="342"/>
    </location>
</feature>
<evidence type="ECO:0000256" key="13">
    <source>
        <dbReference type="RuleBase" id="RU362101"/>
    </source>
</evidence>
<feature type="transmembrane region" description="Helical" evidence="13">
    <location>
        <begin position="136"/>
        <end position="159"/>
    </location>
</feature>
<dbReference type="AlphaFoldDB" id="A0A8J3E2E7"/>
<feature type="chain" id="PRO_5035253627" description="Nickel/cobalt efflux system" evidence="15">
    <location>
        <begin position="26"/>
        <end position="345"/>
    </location>
</feature>
<dbReference type="RefSeq" id="WP_189043955.1">
    <property type="nucleotide sequence ID" value="NZ_BMJQ01000003.1"/>
</dbReference>
<evidence type="ECO:0000256" key="8">
    <source>
        <dbReference type="ARBA" id="ARBA00022989"/>
    </source>
</evidence>
<feature type="signal peptide" evidence="15">
    <location>
        <begin position="1"/>
        <end position="25"/>
    </location>
</feature>
<evidence type="ECO:0000256" key="7">
    <source>
        <dbReference type="ARBA" id="ARBA00022692"/>
    </source>
</evidence>
<keyword evidence="6" id="KW-0533">Nickel</keyword>
<feature type="compositionally biased region" description="Basic and acidic residues" evidence="14">
    <location>
        <begin position="212"/>
        <end position="230"/>
    </location>
</feature>
<keyword evidence="17" id="KW-1185">Reference proteome</keyword>
<dbReference type="InterPro" id="IPR011541">
    <property type="entry name" value="Ni/Co_transpt_high_affinity"/>
</dbReference>
<evidence type="ECO:0000313" key="17">
    <source>
        <dbReference type="Proteomes" id="UP000646365"/>
    </source>
</evidence>
<evidence type="ECO:0000256" key="5">
    <source>
        <dbReference type="ARBA" id="ARBA00022475"/>
    </source>
</evidence>
<keyword evidence="4 13" id="KW-0813">Transport</keyword>
<evidence type="ECO:0000256" key="12">
    <source>
        <dbReference type="ARBA" id="ARBA00023285"/>
    </source>
</evidence>
<evidence type="ECO:0000256" key="10">
    <source>
        <dbReference type="ARBA" id="ARBA00023112"/>
    </source>
</evidence>
<keyword evidence="8 13" id="KW-1133">Transmembrane helix</keyword>
<organism evidence="16 17">
    <name type="scientific">Aliidongia dinghuensis</name>
    <dbReference type="NCBI Taxonomy" id="1867774"/>
    <lineage>
        <taxon>Bacteria</taxon>
        <taxon>Pseudomonadati</taxon>
        <taxon>Pseudomonadota</taxon>
        <taxon>Alphaproteobacteria</taxon>
        <taxon>Rhodospirillales</taxon>
        <taxon>Dongiaceae</taxon>
        <taxon>Aliidongia</taxon>
    </lineage>
</organism>
<keyword evidence="12" id="KW-0170">Cobalt</keyword>
<reference evidence="16" key="1">
    <citation type="journal article" date="2014" name="Int. J. Syst. Evol. Microbiol.">
        <title>Complete genome sequence of Corynebacterium casei LMG S-19264T (=DSM 44701T), isolated from a smear-ripened cheese.</title>
        <authorList>
            <consortium name="US DOE Joint Genome Institute (JGI-PGF)"/>
            <person name="Walter F."/>
            <person name="Albersmeier A."/>
            <person name="Kalinowski J."/>
            <person name="Ruckert C."/>
        </authorList>
    </citation>
    <scope>NUCLEOTIDE SEQUENCE</scope>
    <source>
        <strain evidence="16">CGMCC 1.15725</strain>
    </source>
</reference>
<reference evidence="16" key="2">
    <citation type="submission" date="2020-09" db="EMBL/GenBank/DDBJ databases">
        <authorList>
            <person name="Sun Q."/>
            <person name="Zhou Y."/>
        </authorList>
    </citation>
    <scope>NUCLEOTIDE SEQUENCE</scope>
    <source>
        <strain evidence="16">CGMCC 1.15725</strain>
    </source>
</reference>
<keyword evidence="11 13" id="KW-0472">Membrane</keyword>
<dbReference type="GO" id="GO:0032025">
    <property type="term" value="P:response to cobalt ion"/>
    <property type="evidence" value="ECO:0007669"/>
    <property type="project" value="TreeGrafter"/>
</dbReference>
<evidence type="ECO:0000256" key="11">
    <source>
        <dbReference type="ARBA" id="ARBA00023136"/>
    </source>
</evidence>
<feature type="region of interest" description="Disordered" evidence="14">
    <location>
        <begin position="204"/>
        <end position="239"/>
    </location>
</feature>
<name>A0A8J3E2E7_9PROT</name>
<comment type="similarity">
    <text evidence="13">Belongs to the NiCoT transporter (TC 2.A.52) family.</text>
</comment>
<sequence length="345" mass="35912">MRRLLFVLLLLATGLAAGLAGAAKADPFTGGGGTPLSSKPAGQPEAPAAQPGDVAATLPVTGLFNGMLQRLAHQQMLLNERISHQFKAVRDTGSRTAFATILALAFLYGVLHAAGPGHGKSIVAAYFVANEARWTSGVMMGGVISLLQGLTAIVVVSLLSLVLRTSQMAIENNGAMVEFLSYGLVVLIGLVLFWRAATGRGHHHHHGPAPLGHDHHACGHDHHHDHDHHDHGHHHPAPAHSSFRHILTLAAGVAPCASAIIIMLFALANGAMLVGTIAVMSLSLGMGLTVSAIGVLSILARGLMKRFAGGETAAGERLERVLNIAGSVLVVGFAGLLMLGAWERL</sequence>
<feature type="region of interest" description="Disordered" evidence="14">
    <location>
        <begin position="31"/>
        <end position="51"/>
    </location>
</feature>
<keyword evidence="9" id="KW-0406">Ion transport</keyword>
<evidence type="ECO:0000256" key="9">
    <source>
        <dbReference type="ARBA" id="ARBA00023065"/>
    </source>
</evidence>
<evidence type="ECO:0000256" key="3">
    <source>
        <dbReference type="ARBA" id="ARBA00022426"/>
    </source>
</evidence>
<accession>A0A8J3E2E7</accession>
<keyword evidence="10" id="KW-0921">Nickel transport</keyword>
<evidence type="ECO:0000256" key="14">
    <source>
        <dbReference type="SAM" id="MobiDB-lite"/>
    </source>
</evidence>
<proteinExistence type="inferred from homology"/>
<feature type="compositionally biased region" description="Low complexity" evidence="14">
    <location>
        <begin position="40"/>
        <end position="51"/>
    </location>
</feature>
<dbReference type="Pfam" id="PF03824">
    <property type="entry name" value="NicO"/>
    <property type="match status" value="1"/>
</dbReference>
<dbReference type="GO" id="GO:0046583">
    <property type="term" value="F:monoatomic cation efflux transmembrane transporter activity"/>
    <property type="evidence" value="ECO:0007669"/>
    <property type="project" value="TreeGrafter"/>
</dbReference>
<keyword evidence="5" id="KW-1003">Cell membrane</keyword>
<dbReference type="GO" id="GO:0010045">
    <property type="term" value="P:response to nickel cation"/>
    <property type="evidence" value="ECO:0007669"/>
    <property type="project" value="TreeGrafter"/>
</dbReference>
<protein>
    <recommendedName>
        <fullName evidence="13">Nickel/cobalt efflux system</fullName>
    </recommendedName>
</protein>
<evidence type="ECO:0000313" key="16">
    <source>
        <dbReference type="EMBL" id="GGF09634.1"/>
    </source>
</evidence>
<feature type="transmembrane region" description="Helical" evidence="13">
    <location>
        <begin position="273"/>
        <end position="300"/>
    </location>
</feature>
<evidence type="ECO:0000256" key="4">
    <source>
        <dbReference type="ARBA" id="ARBA00022448"/>
    </source>
</evidence>
<evidence type="ECO:0000256" key="2">
    <source>
        <dbReference type="ARBA" id="ARBA00004651"/>
    </source>
</evidence>
<keyword evidence="7 13" id="KW-0812">Transmembrane</keyword>
<comment type="subcellular location">
    <subcellularLocation>
        <location evidence="2 13">Cell membrane</location>
        <topology evidence="2 13">Multi-pass membrane protein</topology>
    </subcellularLocation>
</comment>
<dbReference type="PANTHER" id="PTHR40659">
    <property type="entry name" value="NICKEL/COBALT EFFLUX SYSTEM RCNA"/>
    <property type="match status" value="1"/>
</dbReference>